<dbReference type="AlphaFoldDB" id="A0A4R1RK59"/>
<dbReference type="OrthoDB" id="9816297at2"/>
<dbReference type="RefSeq" id="WP_132014799.1">
    <property type="nucleotide sequence ID" value="NZ_SLUN01000015.1"/>
</dbReference>
<name>A0A4R1RK59_HYDET</name>
<keyword evidence="5" id="KW-1185">Reference proteome</keyword>
<keyword evidence="4" id="KW-0282">Flagellum</keyword>
<sequence>MADQAQRLREIMQQNRAPFRPSRVIAIASGKGGVGKTCIAVNLGITLSKLGKRVVLVDADLGMANVDVLMGVIPRYNAGNVIFDGKKISDALVDGPYGLKLFAGASGLNELADLDDMHLDRFLKNLNEIENYADIMLIDTGAGISKSVLKFVLSADEAIIVTTPDPTAITDAYGIIKVIVGYEPRLPIRVVVNMVQSMNEGAQVIQRLSTVAEKFLAARLTKLGFLPRDPVVAKAVKDQIPFVLSHPQAPISNSFAQIAERLVGKEVTGYQGPVEQPSFFERFFKHFRRV</sequence>
<keyword evidence="4" id="KW-0966">Cell projection</keyword>
<feature type="domain" description="CobQ/CobB/MinD/ParA nucleotide binding" evidence="3">
    <location>
        <begin position="25"/>
        <end position="241"/>
    </location>
</feature>
<dbReference type="GO" id="GO:0051782">
    <property type="term" value="P:negative regulation of cell division"/>
    <property type="evidence" value="ECO:0007669"/>
    <property type="project" value="TreeGrafter"/>
</dbReference>
<dbReference type="InterPro" id="IPR033875">
    <property type="entry name" value="FlhG"/>
</dbReference>
<dbReference type="InterPro" id="IPR002586">
    <property type="entry name" value="CobQ/CobB/MinD/ParA_Nub-bd_dom"/>
</dbReference>
<keyword evidence="1" id="KW-0547">Nucleotide-binding</keyword>
<dbReference type="InterPro" id="IPR025501">
    <property type="entry name" value="MinD_FleN"/>
</dbReference>
<comment type="caution">
    <text evidence="4">The sequence shown here is derived from an EMBL/GenBank/DDBJ whole genome shotgun (WGS) entry which is preliminary data.</text>
</comment>
<evidence type="ECO:0000256" key="1">
    <source>
        <dbReference type="ARBA" id="ARBA00022741"/>
    </source>
</evidence>
<proteinExistence type="predicted"/>
<dbReference type="EMBL" id="SLUN01000015">
    <property type="protein sequence ID" value="TCL66563.1"/>
    <property type="molecule type" value="Genomic_DNA"/>
</dbReference>
<dbReference type="Gene3D" id="3.40.50.300">
    <property type="entry name" value="P-loop containing nucleotide triphosphate hydrolases"/>
    <property type="match status" value="1"/>
</dbReference>
<dbReference type="PIRSF" id="PIRSF003092">
    <property type="entry name" value="MinD"/>
    <property type="match status" value="1"/>
</dbReference>
<keyword evidence="4" id="KW-0969">Cilium</keyword>
<evidence type="ECO:0000313" key="4">
    <source>
        <dbReference type="EMBL" id="TCL66563.1"/>
    </source>
</evidence>
<dbReference type="GO" id="GO:0009898">
    <property type="term" value="C:cytoplasmic side of plasma membrane"/>
    <property type="evidence" value="ECO:0007669"/>
    <property type="project" value="TreeGrafter"/>
</dbReference>
<dbReference type="CDD" id="cd02038">
    <property type="entry name" value="FlhG-like"/>
    <property type="match status" value="1"/>
</dbReference>
<organism evidence="4 5">
    <name type="scientific">Hydrogenispora ethanolica</name>
    <dbReference type="NCBI Taxonomy" id="1082276"/>
    <lineage>
        <taxon>Bacteria</taxon>
        <taxon>Bacillati</taxon>
        <taxon>Bacillota</taxon>
        <taxon>Hydrogenispora</taxon>
    </lineage>
</organism>
<dbReference type="PANTHER" id="PTHR43384:SF4">
    <property type="entry name" value="CELLULOSE BIOSYNTHESIS PROTEIN BCSQ-RELATED"/>
    <property type="match status" value="1"/>
</dbReference>
<evidence type="ECO:0000259" key="3">
    <source>
        <dbReference type="Pfam" id="PF01656"/>
    </source>
</evidence>
<dbReference type="Proteomes" id="UP000295008">
    <property type="component" value="Unassembled WGS sequence"/>
</dbReference>
<dbReference type="InterPro" id="IPR027417">
    <property type="entry name" value="P-loop_NTPase"/>
</dbReference>
<dbReference type="GO" id="GO:0005524">
    <property type="term" value="F:ATP binding"/>
    <property type="evidence" value="ECO:0007669"/>
    <property type="project" value="UniProtKB-KW"/>
</dbReference>
<evidence type="ECO:0000256" key="2">
    <source>
        <dbReference type="ARBA" id="ARBA00022840"/>
    </source>
</evidence>
<gene>
    <name evidence="4" type="ORF">EDC14_1015106</name>
</gene>
<reference evidence="4 5" key="1">
    <citation type="submission" date="2019-03" db="EMBL/GenBank/DDBJ databases">
        <title>Genomic Encyclopedia of Type Strains, Phase IV (KMG-IV): sequencing the most valuable type-strain genomes for metagenomic binning, comparative biology and taxonomic classification.</title>
        <authorList>
            <person name="Goeker M."/>
        </authorList>
    </citation>
    <scope>NUCLEOTIDE SEQUENCE [LARGE SCALE GENOMIC DNA]</scope>
    <source>
        <strain evidence="4 5">LX-B</strain>
    </source>
</reference>
<dbReference type="SUPFAM" id="SSF52540">
    <property type="entry name" value="P-loop containing nucleoside triphosphate hydrolases"/>
    <property type="match status" value="1"/>
</dbReference>
<accession>A0A4R1RK59</accession>
<protein>
    <submittedName>
        <fullName evidence="4">Flagellar biosynthesis protein FlhG</fullName>
    </submittedName>
</protein>
<dbReference type="Pfam" id="PF01656">
    <property type="entry name" value="CbiA"/>
    <property type="match status" value="1"/>
</dbReference>
<evidence type="ECO:0000313" key="5">
    <source>
        <dbReference type="Proteomes" id="UP000295008"/>
    </source>
</evidence>
<dbReference type="PANTHER" id="PTHR43384">
    <property type="entry name" value="SEPTUM SITE-DETERMINING PROTEIN MIND HOMOLOG, CHLOROPLASTIC-RELATED"/>
    <property type="match status" value="1"/>
</dbReference>
<dbReference type="InterPro" id="IPR050625">
    <property type="entry name" value="ParA/MinD_ATPase"/>
</dbReference>
<dbReference type="GO" id="GO:0005829">
    <property type="term" value="C:cytosol"/>
    <property type="evidence" value="ECO:0007669"/>
    <property type="project" value="TreeGrafter"/>
</dbReference>
<keyword evidence="2" id="KW-0067">ATP-binding</keyword>
<dbReference type="GO" id="GO:0016887">
    <property type="term" value="F:ATP hydrolysis activity"/>
    <property type="evidence" value="ECO:0007669"/>
    <property type="project" value="TreeGrafter"/>
</dbReference>